<sequence>MKLTRAVGTSAVAAGIALAGLFSSGAGVAGADPGRPCGQPGTAACQPAPQQQQNNDWQRRDINAARQDHQPFMHEGQRVQPLPAGNGDGWGFWFLGRWIRL</sequence>
<feature type="region of interest" description="Disordered" evidence="1">
    <location>
        <begin position="29"/>
        <end position="65"/>
    </location>
</feature>
<dbReference type="OrthoDB" id="4578563at2"/>
<evidence type="ECO:0000313" key="4">
    <source>
        <dbReference type="Proteomes" id="UP000279306"/>
    </source>
</evidence>
<reference evidence="3 4" key="1">
    <citation type="submission" date="2018-12" db="EMBL/GenBank/DDBJ databases">
        <authorList>
            <consortium name="Pathogen Informatics"/>
        </authorList>
    </citation>
    <scope>NUCLEOTIDE SEQUENCE [LARGE SCALE GENOMIC DNA]</scope>
    <source>
        <strain evidence="3 4">NCTC10437</strain>
    </source>
</reference>
<keyword evidence="2" id="KW-0732">Signal</keyword>
<evidence type="ECO:0000256" key="1">
    <source>
        <dbReference type="SAM" id="MobiDB-lite"/>
    </source>
</evidence>
<dbReference type="RefSeq" id="WP_048632927.1">
    <property type="nucleotide sequence ID" value="NZ_CVQQ01000008.1"/>
</dbReference>
<feature type="chain" id="PRO_5039517400" description="Secreted protein" evidence="2">
    <location>
        <begin position="20"/>
        <end position="101"/>
    </location>
</feature>
<proteinExistence type="predicted"/>
<accession>A0A3S4S157</accession>
<dbReference type="STRING" id="1791.GCA_001049355_03078"/>
<feature type="compositionally biased region" description="Low complexity" evidence="1">
    <location>
        <begin position="39"/>
        <end position="53"/>
    </location>
</feature>
<keyword evidence="4" id="KW-1185">Reference proteome</keyword>
<feature type="signal peptide" evidence="2">
    <location>
        <begin position="1"/>
        <end position="19"/>
    </location>
</feature>
<dbReference type="AlphaFoldDB" id="A0A3S4S157"/>
<evidence type="ECO:0008006" key="5">
    <source>
        <dbReference type="Google" id="ProtNLM"/>
    </source>
</evidence>
<protein>
    <recommendedName>
        <fullName evidence="5">Secreted protein</fullName>
    </recommendedName>
</protein>
<dbReference type="EMBL" id="LR134356">
    <property type="protein sequence ID" value="VEG57426.1"/>
    <property type="molecule type" value="Genomic_DNA"/>
</dbReference>
<gene>
    <name evidence="3" type="ORF">NCTC10437_04435</name>
</gene>
<evidence type="ECO:0000313" key="3">
    <source>
        <dbReference type="EMBL" id="VEG57426.1"/>
    </source>
</evidence>
<evidence type="ECO:0000256" key="2">
    <source>
        <dbReference type="SAM" id="SignalP"/>
    </source>
</evidence>
<dbReference type="KEGG" id="mauu:NCTC10437_04435"/>
<name>A0A3S4S157_MYCAU</name>
<organism evidence="3 4">
    <name type="scientific">Mycolicibacterium aurum</name>
    <name type="common">Mycobacterium aurum</name>
    <dbReference type="NCBI Taxonomy" id="1791"/>
    <lineage>
        <taxon>Bacteria</taxon>
        <taxon>Bacillati</taxon>
        <taxon>Actinomycetota</taxon>
        <taxon>Actinomycetes</taxon>
        <taxon>Mycobacteriales</taxon>
        <taxon>Mycobacteriaceae</taxon>
        <taxon>Mycolicibacterium</taxon>
    </lineage>
</organism>
<dbReference type="Proteomes" id="UP000279306">
    <property type="component" value="Chromosome"/>
</dbReference>